<dbReference type="AlphaFoldDB" id="A0A9X1NHL0"/>
<dbReference type="InterPro" id="IPR043129">
    <property type="entry name" value="ATPase_NBD"/>
</dbReference>
<evidence type="ECO:0000313" key="3">
    <source>
        <dbReference type="Proteomes" id="UP001138997"/>
    </source>
</evidence>
<evidence type="ECO:0000313" key="2">
    <source>
        <dbReference type="EMBL" id="MCD5313416.1"/>
    </source>
</evidence>
<dbReference type="InterPro" id="IPR039758">
    <property type="entry name" value="NAGK-like"/>
</dbReference>
<dbReference type="GO" id="GO:0045127">
    <property type="term" value="F:N-acetylglucosamine kinase activity"/>
    <property type="evidence" value="ECO:0007669"/>
    <property type="project" value="InterPro"/>
</dbReference>
<evidence type="ECO:0000259" key="1">
    <source>
        <dbReference type="Pfam" id="PF01869"/>
    </source>
</evidence>
<accession>A0A9X1NHL0</accession>
<gene>
    <name evidence="2" type="ORF">LR394_21135</name>
</gene>
<dbReference type="CDD" id="cd24007">
    <property type="entry name" value="ASKHA_NBD_eukNAGK-like"/>
    <property type="match status" value="1"/>
</dbReference>
<dbReference type="InterPro" id="IPR002731">
    <property type="entry name" value="ATPase_BadF"/>
</dbReference>
<name>A0A9X1NHL0_9ACTN</name>
<dbReference type="PANTHER" id="PTHR12862">
    <property type="entry name" value="BADF TYPE ATPASE DOMAIN-CONTAINING PROTEIN"/>
    <property type="match status" value="1"/>
</dbReference>
<dbReference type="PANTHER" id="PTHR12862:SF0">
    <property type="entry name" value="N-ACETYL-D-GLUCOSAMINE KINASE"/>
    <property type="match status" value="1"/>
</dbReference>
<dbReference type="Pfam" id="PF01869">
    <property type="entry name" value="BcrAD_BadFG"/>
    <property type="match status" value="1"/>
</dbReference>
<keyword evidence="3" id="KW-1185">Reference proteome</keyword>
<organism evidence="2 3">
    <name type="scientific">Kineosporia babensis</name>
    <dbReference type="NCBI Taxonomy" id="499548"/>
    <lineage>
        <taxon>Bacteria</taxon>
        <taxon>Bacillati</taxon>
        <taxon>Actinomycetota</taxon>
        <taxon>Actinomycetes</taxon>
        <taxon>Kineosporiales</taxon>
        <taxon>Kineosporiaceae</taxon>
        <taxon>Kineosporia</taxon>
    </lineage>
</organism>
<dbReference type="Proteomes" id="UP001138997">
    <property type="component" value="Unassembled WGS sequence"/>
</dbReference>
<protein>
    <recommendedName>
        <fullName evidence="1">ATPase BadF/BadG/BcrA/BcrD type domain-containing protein</fullName>
    </recommendedName>
</protein>
<dbReference type="EMBL" id="JAJOMB010000011">
    <property type="protein sequence ID" value="MCD5313416.1"/>
    <property type="molecule type" value="Genomic_DNA"/>
</dbReference>
<proteinExistence type="predicted"/>
<sequence length="310" mass="31527">MGAVFLGVDGGGTKTAFCLLSAEGAVLASYETTTSYHPGRPDRVEQVLAEGIGEVTSAAGISEISHGFFGLAGYGEISSDVPLLDAIPKGLIGHERYTCDNDVVCSWAGSLGGADGISVVSGTGSIAYGRHDGVGLRVGGWGEGFGDEGSGHWLGVGALQLFSKMSDGRLAPGPLLGILRDHLGLGTDLDAVDVVINQWQRDRTPIAALSRPLVTAARAGDTAAAALLTAAGEELAQLVEVLGRRLAFAAPVPVSYSGGIFAVPEVLDSFARSLGERFDLREPLSSPVVGAALHAARLAGAPVSAIPAIG</sequence>
<reference evidence="2" key="1">
    <citation type="submission" date="2021-11" db="EMBL/GenBank/DDBJ databases">
        <title>Streptomyces corallinus and Kineosporia corallina sp. nov., two new coral-derived marine actinobacteria.</title>
        <authorList>
            <person name="Buangrab K."/>
            <person name="Sutthacheep M."/>
            <person name="Yeemin T."/>
            <person name="Harunari E."/>
            <person name="Igarashi Y."/>
            <person name="Sripreechasak P."/>
            <person name="Kanchanasin P."/>
            <person name="Tanasupawat S."/>
            <person name="Phongsopitanun W."/>
        </authorList>
    </citation>
    <scope>NUCLEOTIDE SEQUENCE</scope>
    <source>
        <strain evidence="2">JCM 31032</strain>
    </source>
</reference>
<feature type="domain" description="ATPase BadF/BadG/BcrA/BcrD type" evidence="1">
    <location>
        <begin position="6"/>
        <end position="295"/>
    </location>
</feature>
<dbReference type="Gene3D" id="3.30.420.40">
    <property type="match status" value="2"/>
</dbReference>
<dbReference type="SUPFAM" id="SSF53067">
    <property type="entry name" value="Actin-like ATPase domain"/>
    <property type="match status" value="2"/>
</dbReference>
<dbReference type="RefSeq" id="WP_231444577.1">
    <property type="nucleotide sequence ID" value="NZ_JAJOMB010000011.1"/>
</dbReference>
<comment type="caution">
    <text evidence="2">The sequence shown here is derived from an EMBL/GenBank/DDBJ whole genome shotgun (WGS) entry which is preliminary data.</text>
</comment>